<keyword evidence="2" id="KW-1185">Reference proteome</keyword>
<gene>
    <name evidence="1" type="ORF">QBC35DRAFT_464921</name>
</gene>
<evidence type="ECO:0000313" key="1">
    <source>
        <dbReference type="EMBL" id="KAK4186196.1"/>
    </source>
</evidence>
<comment type="caution">
    <text evidence="1">The sequence shown here is derived from an EMBL/GenBank/DDBJ whole genome shotgun (WGS) entry which is preliminary data.</text>
</comment>
<reference evidence="1" key="1">
    <citation type="journal article" date="2023" name="Mol. Phylogenet. Evol.">
        <title>Genome-scale phylogeny and comparative genomics of the fungal order Sordariales.</title>
        <authorList>
            <person name="Hensen N."/>
            <person name="Bonometti L."/>
            <person name="Westerberg I."/>
            <person name="Brannstrom I.O."/>
            <person name="Guillou S."/>
            <person name="Cros-Aarteil S."/>
            <person name="Calhoun S."/>
            <person name="Haridas S."/>
            <person name="Kuo A."/>
            <person name="Mondo S."/>
            <person name="Pangilinan J."/>
            <person name="Riley R."/>
            <person name="LaButti K."/>
            <person name="Andreopoulos B."/>
            <person name="Lipzen A."/>
            <person name="Chen C."/>
            <person name="Yan M."/>
            <person name="Daum C."/>
            <person name="Ng V."/>
            <person name="Clum A."/>
            <person name="Steindorff A."/>
            <person name="Ohm R.A."/>
            <person name="Martin F."/>
            <person name="Silar P."/>
            <person name="Natvig D.O."/>
            <person name="Lalanne C."/>
            <person name="Gautier V."/>
            <person name="Ament-Velasquez S.L."/>
            <person name="Kruys A."/>
            <person name="Hutchinson M.I."/>
            <person name="Powell A.J."/>
            <person name="Barry K."/>
            <person name="Miller A.N."/>
            <person name="Grigoriev I.V."/>
            <person name="Debuchy R."/>
            <person name="Gladieux P."/>
            <person name="Hiltunen Thoren M."/>
            <person name="Johannesson H."/>
        </authorList>
    </citation>
    <scope>NUCLEOTIDE SEQUENCE</scope>
    <source>
        <strain evidence="1">PSN309</strain>
    </source>
</reference>
<proteinExistence type="predicted"/>
<reference evidence="1" key="2">
    <citation type="submission" date="2023-05" db="EMBL/GenBank/DDBJ databases">
        <authorList>
            <consortium name="Lawrence Berkeley National Laboratory"/>
            <person name="Steindorff A."/>
            <person name="Hensen N."/>
            <person name="Bonometti L."/>
            <person name="Westerberg I."/>
            <person name="Brannstrom I.O."/>
            <person name="Guillou S."/>
            <person name="Cros-Aarteil S."/>
            <person name="Calhoun S."/>
            <person name="Haridas S."/>
            <person name="Kuo A."/>
            <person name="Mondo S."/>
            <person name="Pangilinan J."/>
            <person name="Riley R."/>
            <person name="Labutti K."/>
            <person name="Andreopoulos B."/>
            <person name="Lipzen A."/>
            <person name="Chen C."/>
            <person name="Yanf M."/>
            <person name="Daum C."/>
            <person name="Ng V."/>
            <person name="Clum A."/>
            <person name="Ohm R."/>
            <person name="Martin F."/>
            <person name="Silar P."/>
            <person name="Natvig D."/>
            <person name="Lalanne C."/>
            <person name="Gautier V."/>
            <person name="Ament-Velasquez S.L."/>
            <person name="Kruys A."/>
            <person name="Hutchinson M.I."/>
            <person name="Powell A.J."/>
            <person name="Barry K."/>
            <person name="Miller A.N."/>
            <person name="Grigoriev I.V."/>
            <person name="Debuchy R."/>
            <person name="Gladieux P."/>
            <person name="Thoren M.H."/>
            <person name="Johannesson H."/>
        </authorList>
    </citation>
    <scope>NUCLEOTIDE SEQUENCE</scope>
    <source>
        <strain evidence="1">PSN309</strain>
    </source>
</reference>
<protein>
    <submittedName>
        <fullName evidence="1">Uncharacterized protein</fullName>
    </submittedName>
</protein>
<sequence length="241" mass="27320">MFASHDTPIKTLSFLNKRWRTIVLPTLFRSVRMTLDHTNVPLCIYADSQDIISFEERAGALFSFLRHNNLSHEVQTFTLIFATDISTSLFYSSGTPYDGDFKTFNSLWHTVFQYVDPIRFTILASSHMMASIVSRDLDMPCDPTRPLPAVFQSLSLCRESKSATTDVQKIAVIGTNIHCYLFGVRLRTSILYSEDNVMFHDTPYGSLANNPGEHSILGHLINDDQTRGMPRLIPSTIKIFS</sequence>
<organism evidence="1 2">
    <name type="scientific">Podospora australis</name>
    <dbReference type="NCBI Taxonomy" id="1536484"/>
    <lineage>
        <taxon>Eukaryota</taxon>
        <taxon>Fungi</taxon>
        <taxon>Dikarya</taxon>
        <taxon>Ascomycota</taxon>
        <taxon>Pezizomycotina</taxon>
        <taxon>Sordariomycetes</taxon>
        <taxon>Sordariomycetidae</taxon>
        <taxon>Sordariales</taxon>
        <taxon>Podosporaceae</taxon>
        <taxon>Podospora</taxon>
    </lineage>
</organism>
<accession>A0AAN6WRM5</accession>
<dbReference type="Proteomes" id="UP001302126">
    <property type="component" value="Unassembled WGS sequence"/>
</dbReference>
<dbReference type="EMBL" id="MU864429">
    <property type="protein sequence ID" value="KAK4186196.1"/>
    <property type="molecule type" value="Genomic_DNA"/>
</dbReference>
<dbReference type="AlphaFoldDB" id="A0AAN6WRM5"/>
<evidence type="ECO:0000313" key="2">
    <source>
        <dbReference type="Proteomes" id="UP001302126"/>
    </source>
</evidence>
<name>A0AAN6WRM5_9PEZI</name>